<feature type="domain" description="Copper-binding protein MbnP-like" evidence="2">
    <location>
        <begin position="43"/>
        <end position="238"/>
    </location>
</feature>
<keyword evidence="4" id="KW-1185">Reference proteome</keyword>
<accession>A0ABT3ISB2</accession>
<dbReference type="Proteomes" id="UP001207742">
    <property type="component" value="Unassembled WGS sequence"/>
</dbReference>
<keyword evidence="1" id="KW-0732">Signal</keyword>
<evidence type="ECO:0000313" key="3">
    <source>
        <dbReference type="EMBL" id="MCW3486594.1"/>
    </source>
</evidence>
<feature type="chain" id="PRO_5047097576" description="Copper-binding protein MbnP-like domain-containing protein" evidence="1">
    <location>
        <begin position="25"/>
        <end position="262"/>
    </location>
</feature>
<name>A0ABT3ISB2_9BACT</name>
<dbReference type="RefSeq" id="WP_264733409.1">
    <property type="nucleotide sequence ID" value="NZ_JAPDNR010000001.1"/>
</dbReference>
<dbReference type="Pfam" id="PF20243">
    <property type="entry name" value="MbnP"/>
    <property type="match status" value="1"/>
</dbReference>
<organism evidence="3 4">
    <name type="scientific">Chitinophaga nivalis</name>
    <dbReference type="NCBI Taxonomy" id="2991709"/>
    <lineage>
        <taxon>Bacteria</taxon>
        <taxon>Pseudomonadati</taxon>
        <taxon>Bacteroidota</taxon>
        <taxon>Chitinophagia</taxon>
        <taxon>Chitinophagales</taxon>
        <taxon>Chitinophagaceae</taxon>
        <taxon>Chitinophaga</taxon>
    </lineage>
</organism>
<evidence type="ECO:0000313" key="4">
    <source>
        <dbReference type="Proteomes" id="UP001207742"/>
    </source>
</evidence>
<comment type="caution">
    <text evidence="3">The sequence shown here is derived from an EMBL/GenBank/DDBJ whole genome shotgun (WGS) entry which is preliminary data.</text>
</comment>
<evidence type="ECO:0000256" key="1">
    <source>
        <dbReference type="SAM" id="SignalP"/>
    </source>
</evidence>
<dbReference type="PROSITE" id="PS51257">
    <property type="entry name" value="PROKAR_LIPOPROTEIN"/>
    <property type="match status" value="1"/>
</dbReference>
<dbReference type="EMBL" id="JAPDNS010000002">
    <property type="protein sequence ID" value="MCW3486594.1"/>
    <property type="molecule type" value="Genomic_DNA"/>
</dbReference>
<evidence type="ECO:0000259" key="2">
    <source>
        <dbReference type="Pfam" id="PF20243"/>
    </source>
</evidence>
<dbReference type="InterPro" id="IPR046863">
    <property type="entry name" value="MbnP-like_dom"/>
</dbReference>
<sequence>MILRIFISYAGRLLVFSSLCVLLASCDKKETSTKLPVTKAVASLQLSITHLMNGQPLVRKTKTYTNPSGESFTITRFRYFLSNVAVITADDVVTPLPVSYFLVDDATDSTRTIRLDNVPEGSYKGIRFLIGVDSVRNFSGDQIGPLAPETGMFWTWNSGYIMAQLEGVAPVSPARNHEFLFHAGGFRSPYNVGKTITLSLPQTITVGQQRLPKIDIAADAARWFVPNTISFKTVSVVMAAGPDAMKLADNYRQMFTVKGVHN</sequence>
<gene>
    <name evidence="3" type="ORF">OL497_22015</name>
</gene>
<reference evidence="3 4" key="1">
    <citation type="submission" date="2022-10" db="EMBL/GenBank/DDBJ databases">
        <title>Chitinophaga nivalis PC15 sp. nov., isolated from Pyeongchang county, South Korea.</title>
        <authorList>
            <person name="Trinh H.N."/>
        </authorList>
    </citation>
    <scope>NUCLEOTIDE SEQUENCE [LARGE SCALE GENOMIC DNA]</scope>
    <source>
        <strain evidence="3 4">PC14</strain>
    </source>
</reference>
<proteinExistence type="predicted"/>
<feature type="signal peptide" evidence="1">
    <location>
        <begin position="1"/>
        <end position="24"/>
    </location>
</feature>
<protein>
    <recommendedName>
        <fullName evidence="2">Copper-binding protein MbnP-like domain-containing protein</fullName>
    </recommendedName>
</protein>